<name>B5L3U2_SHIBO</name>
<evidence type="ECO:0000256" key="1">
    <source>
        <dbReference type="SAM" id="Phobius"/>
    </source>
</evidence>
<dbReference type="AlphaFoldDB" id="B5L3U2"/>
<gene>
    <name evidence="2" type="primary">wzy</name>
</gene>
<feature type="transmembrane region" description="Helical" evidence="1">
    <location>
        <begin position="124"/>
        <end position="144"/>
    </location>
</feature>
<keyword evidence="1" id="KW-1133">Transmembrane helix</keyword>
<dbReference type="RefSeq" id="WP_311007857.1">
    <property type="nucleotide sequence ID" value="NZ_JARKNN010000001.1"/>
</dbReference>
<reference evidence="2" key="1">
    <citation type="journal article" date="2008" name="FEMS Microbiol. Rev.">
        <title>Structure and genetics of Shigella O antigens.</title>
        <authorList>
            <person name="Liu B."/>
            <person name="Knirel Y.A."/>
            <person name="Feng L."/>
            <person name="Perepelov A.V."/>
            <person name="Senchenkova S.N."/>
            <person name="Wang Q."/>
            <person name="Reeves P.R."/>
            <person name="Wang L."/>
        </authorList>
    </citation>
    <scope>NUCLEOTIDE SEQUENCE</scope>
</reference>
<keyword evidence="1" id="KW-0812">Transmembrane</keyword>
<sequence length="379" mass="44211">MIENIHNSLQELKSDHINKYNGSNFYYYVSVFGLLLISFRLQIPSLIFIIGAIIIRGTTFKQNISGWLWFGSITFFFGIYLFLGLDNYERGADKFLSRTLVIYLYFVFFYGLGCVRTQNRERLLSFFSLFSVIYVYAVCIYSKISGYPGYNGIYDVFNGNDENSPLYALQLILFTILYLHLNAGKINKIWVGLLIITSFYFSVIYLGSRASFLLLIFYFIFVIFKHKTNLLISFIIFIPFIVTLFIYINDFNFLNYLDFGGFENRGLSSPRFSMLEYGLKNFMNYPWGGLIVHGEGYDGIWLHNMLLDIVRVSGYYTMFVWLFILLMAGLVILKREKFYFPIFLILNIALMQDLAFDGFFNIMALEFFLLGVAVPGLRK</sequence>
<keyword evidence="1" id="KW-0472">Membrane</keyword>
<dbReference type="EMBL" id="EU296406">
    <property type="protein sequence ID" value="ACD37026.1"/>
    <property type="molecule type" value="Genomic_DNA"/>
</dbReference>
<feature type="transmembrane region" description="Helical" evidence="1">
    <location>
        <begin position="164"/>
        <end position="181"/>
    </location>
</feature>
<evidence type="ECO:0000313" key="2">
    <source>
        <dbReference type="EMBL" id="ACD37026.1"/>
    </source>
</evidence>
<feature type="transmembrane region" description="Helical" evidence="1">
    <location>
        <begin position="230"/>
        <end position="248"/>
    </location>
</feature>
<feature type="transmembrane region" description="Helical" evidence="1">
    <location>
        <begin position="315"/>
        <end position="334"/>
    </location>
</feature>
<feature type="transmembrane region" description="Helical" evidence="1">
    <location>
        <begin position="25"/>
        <end position="55"/>
    </location>
</feature>
<feature type="transmembrane region" description="Helical" evidence="1">
    <location>
        <begin position="193"/>
        <end position="224"/>
    </location>
</feature>
<proteinExistence type="predicted"/>
<feature type="transmembrane region" description="Helical" evidence="1">
    <location>
        <begin position="67"/>
        <end position="83"/>
    </location>
</feature>
<accession>B5L3U2</accession>
<organism evidence="2">
    <name type="scientific">Shigella boydii</name>
    <dbReference type="NCBI Taxonomy" id="621"/>
    <lineage>
        <taxon>Bacteria</taxon>
        <taxon>Pseudomonadati</taxon>
        <taxon>Pseudomonadota</taxon>
        <taxon>Gammaproteobacteria</taxon>
        <taxon>Enterobacterales</taxon>
        <taxon>Enterobacteriaceae</taxon>
        <taxon>Shigella</taxon>
    </lineage>
</organism>
<feature type="transmembrane region" description="Helical" evidence="1">
    <location>
        <begin position="95"/>
        <end position="112"/>
    </location>
</feature>
<protein>
    <submittedName>
        <fullName evidence="2">Wzy</fullName>
    </submittedName>
</protein>